<accession>A0A1I2JQ91</accession>
<keyword evidence="1" id="KW-0472">Membrane</keyword>
<sequence>MLRTQRIMDVMKEKKYIYLQSTTSIPHFYLSKPRLPQEKYIYDYTYYYDWLRQRENVLAEYHLSTNSRLILTNKVLCIKTANKAWGESVKILPLRQINDVETHFQRLLLPLIIGGIVAPLSMIGFFLHITTSMWLSFALSISGIFLMYYGWVGAYQLKITAYQSLQFNYFIDFKSAKLDEFMDKVQKLLSLQKEKYELG</sequence>
<feature type="transmembrane region" description="Helical" evidence="1">
    <location>
        <begin position="107"/>
        <end position="127"/>
    </location>
</feature>
<evidence type="ECO:0000313" key="2">
    <source>
        <dbReference type="EMBL" id="SFF57135.1"/>
    </source>
</evidence>
<keyword evidence="3" id="KW-1185">Reference proteome</keyword>
<name>A0A1I2JQ91_9BACT</name>
<proteinExistence type="predicted"/>
<dbReference type="Proteomes" id="UP000199513">
    <property type="component" value="Unassembled WGS sequence"/>
</dbReference>
<keyword evidence="1" id="KW-1133">Transmembrane helix</keyword>
<organism evidence="2 3">
    <name type="scientific">Thermoflexibacter ruber</name>
    <dbReference type="NCBI Taxonomy" id="1003"/>
    <lineage>
        <taxon>Bacteria</taxon>
        <taxon>Pseudomonadati</taxon>
        <taxon>Bacteroidota</taxon>
        <taxon>Cytophagia</taxon>
        <taxon>Cytophagales</taxon>
        <taxon>Thermoflexibacteraceae</taxon>
        <taxon>Thermoflexibacter</taxon>
    </lineage>
</organism>
<evidence type="ECO:0000256" key="1">
    <source>
        <dbReference type="SAM" id="Phobius"/>
    </source>
</evidence>
<keyword evidence="1" id="KW-0812">Transmembrane</keyword>
<dbReference type="AlphaFoldDB" id="A0A1I2JQ91"/>
<evidence type="ECO:0000313" key="3">
    <source>
        <dbReference type="Proteomes" id="UP000199513"/>
    </source>
</evidence>
<protein>
    <submittedName>
        <fullName evidence="2">Uncharacterized protein</fullName>
    </submittedName>
</protein>
<dbReference type="OrthoDB" id="979537at2"/>
<gene>
    <name evidence="2" type="ORF">SAMN04488541_106112</name>
</gene>
<reference evidence="2 3" key="1">
    <citation type="submission" date="2016-10" db="EMBL/GenBank/DDBJ databases">
        <authorList>
            <person name="de Groot N.N."/>
        </authorList>
    </citation>
    <scope>NUCLEOTIDE SEQUENCE [LARGE SCALE GENOMIC DNA]</scope>
    <source>
        <strain>GEY</strain>
        <strain evidence="3">DSM 9560</strain>
    </source>
</reference>
<dbReference type="RefSeq" id="WP_143091042.1">
    <property type="nucleotide sequence ID" value="NZ_FONY01000061.1"/>
</dbReference>
<feature type="transmembrane region" description="Helical" evidence="1">
    <location>
        <begin position="133"/>
        <end position="152"/>
    </location>
</feature>
<dbReference type="EMBL" id="FONY01000061">
    <property type="protein sequence ID" value="SFF57135.1"/>
    <property type="molecule type" value="Genomic_DNA"/>
</dbReference>
<dbReference type="STRING" id="1003.SAMN04488541_106112"/>